<evidence type="ECO:0000313" key="3">
    <source>
        <dbReference type="Proteomes" id="UP000818029"/>
    </source>
</evidence>
<feature type="compositionally biased region" description="Basic and acidic residues" evidence="1">
    <location>
        <begin position="174"/>
        <end position="188"/>
    </location>
</feature>
<protein>
    <recommendedName>
        <fullName evidence="2">Retrotransposon gag domain-containing protein</fullName>
    </recommendedName>
</protein>
<name>A0A1U8JK68_GOSHI</name>
<dbReference type="GeneID" id="107907885"/>
<dbReference type="PaxDb" id="3635-A0A1U8JK68"/>
<dbReference type="Pfam" id="PF03732">
    <property type="entry name" value="Retrotrans_gag"/>
    <property type="match status" value="1"/>
</dbReference>
<accession>A0A1U8JK68</accession>
<feature type="region of interest" description="Disordered" evidence="1">
    <location>
        <begin position="216"/>
        <end position="248"/>
    </location>
</feature>
<dbReference type="KEGG" id="ghi:107907885"/>
<evidence type="ECO:0000313" key="4">
    <source>
        <dbReference type="RefSeq" id="XP_016690685.1"/>
    </source>
</evidence>
<dbReference type="OrthoDB" id="2272416at2759"/>
<dbReference type="InterPro" id="IPR005162">
    <property type="entry name" value="Retrotrans_gag_dom"/>
</dbReference>
<feature type="domain" description="Retrotransposon gag" evidence="2">
    <location>
        <begin position="53"/>
        <end position="144"/>
    </location>
</feature>
<keyword evidence="3" id="KW-1185">Reference proteome</keyword>
<reference evidence="4" key="2">
    <citation type="submission" date="2025-08" db="UniProtKB">
        <authorList>
            <consortium name="RefSeq"/>
        </authorList>
    </citation>
    <scope>IDENTIFICATION</scope>
</reference>
<evidence type="ECO:0000256" key="1">
    <source>
        <dbReference type="SAM" id="MobiDB-lite"/>
    </source>
</evidence>
<evidence type="ECO:0000259" key="2">
    <source>
        <dbReference type="Pfam" id="PF03732"/>
    </source>
</evidence>
<gene>
    <name evidence="4" type="primary">LOC107907885</name>
</gene>
<dbReference type="AlphaFoldDB" id="A0A1U8JK68"/>
<feature type="region of interest" description="Disordered" evidence="1">
    <location>
        <begin position="174"/>
        <end position="200"/>
    </location>
</feature>
<dbReference type="PANTHER" id="PTHR34482">
    <property type="entry name" value="DNA DAMAGE-INDUCIBLE PROTEIN 1-LIKE"/>
    <property type="match status" value="1"/>
</dbReference>
<dbReference type="PANTHER" id="PTHR34482:SF36">
    <property type="entry name" value="RETROTRANSPOSON GAG DOMAIN-CONTAINING PROTEIN"/>
    <property type="match status" value="1"/>
</dbReference>
<organism evidence="3 4">
    <name type="scientific">Gossypium hirsutum</name>
    <name type="common">Upland cotton</name>
    <name type="synonym">Gossypium mexicanum</name>
    <dbReference type="NCBI Taxonomy" id="3635"/>
    <lineage>
        <taxon>Eukaryota</taxon>
        <taxon>Viridiplantae</taxon>
        <taxon>Streptophyta</taxon>
        <taxon>Embryophyta</taxon>
        <taxon>Tracheophyta</taxon>
        <taxon>Spermatophyta</taxon>
        <taxon>Magnoliopsida</taxon>
        <taxon>eudicotyledons</taxon>
        <taxon>Gunneridae</taxon>
        <taxon>Pentapetalae</taxon>
        <taxon>rosids</taxon>
        <taxon>malvids</taxon>
        <taxon>Malvales</taxon>
        <taxon>Malvaceae</taxon>
        <taxon>Malvoideae</taxon>
        <taxon>Gossypium</taxon>
    </lineage>
</organism>
<dbReference type="RefSeq" id="XP_016690685.1">
    <property type="nucleotide sequence ID" value="XM_016835196.1"/>
</dbReference>
<dbReference type="Proteomes" id="UP000818029">
    <property type="component" value="Chromosome D02"/>
</dbReference>
<sequence length="248" mass="29275">MFFGYKVRKCRAKEFRGRPDDDPVKAEYWLQNTIRVFEEIVCSLDDYLRCDVSLLKEEAYNWWSTIVAVVPKEKITWKFFQSEFKKKYVGKWKLDKKKREFLNLCQGNRSVAKYEREFVYLSKYAWEIVPTEEEICIWFEEGMNDETKMMIEGTGIREFVIFSDPAQKMEEVYNKKMQRDRQNKESYKRGSSKSFSALPAKKSKDDFNLATSMSERLNKNKVTQPGYGVSIRPATSVGSVQNAHKPKC</sequence>
<proteinExistence type="predicted"/>
<reference evidence="3" key="1">
    <citation type="journal article" date="2020" name="Nat. Genet.">
        <title>Genomic diversifications of five Gossypium allopolyploid species and their impact on cotton improvement.</title>
        <authorList>
            <person name="Chen Z.J."/>
            <person name="Sreedasyam A."/>
            <person name="Ando A."/>
            <person name="Song Q."/>
            <person name="De Santiago L.M."/>
            <person name="Hulse-Kemp A.M."/>
            <person name="Ding M."/>
            <person name="Ye W."/>
            <person name="Kirkbride R.C."/>
            <person name="Jenkins J."/>
            <person name="Plott C."/>
            <person name="Lovell J."/>
            <person name="Lin Y.M."/>
            <person name="Vaughn R."/>
            <person name="Liu B."/>
            <person name="Simpson S."/>
            <person name="Scheffler B.E."/>
            <person name="Wen L."/>
            <person name="Saski C.A."/>
            <person name="Grover C.E."/>
            <person name="Hu G."/>
            <person name="Conover J.L."/>
            <person name="Carlson J.W."/>
            <person name="Shu S."/>
            <person name="Boston L.B."/>
            <person name="Williams M."/>
            <person name="Peterson D.G."/>
            <person name="McGee K."/>
            <person name="Jones D.C."/>
            <person name="Wendel J.F."/>
            <person name="Stelly D.M."/>
            <person name="Grimwood J."/>
            <person name="Schmutz J."/>
        </authorList>
    </citation>
    <scope>NUCLEOTIDE SEQUENCE [LARGE SCALE GENOMIC DNA]</scope>
    <source>
        <strain evidence="3">cv. TM-1</strain>
    </source>
</reference>